<dbReference type="EMBL" id="QOKW01000019">
    <property type="protein sequence ID" value="KAA0678096.1"/>
    <property type="molecule type" value="Genomic_DNA"/>
</dbReference>
<sequence>MIIVAEAEEMTVSQEAEPVMTGEEIYQRIKALVSTLEKGATKTMLVYYVANRIVSHGLYLHGTHAGIDQEEARLLDELKSWKNTGRDVNRHKRVMSLLAKLDENHAAEEAGRKPPHKFKTPKRRKKPAARRAKV</sequence>
<proteinExistence type="predicted"/>
<feature type="region of interest" description="Disordered" evidence="1">
    <location>
        <begin position="103"/>
        <end position="134"/>
    </location>
</feature>
<keyword evidence="3" id="KW-1185">Reference proteome</keyword>
<reference evidence="2 3" key="1">
    <citation type="submission" date="2018-07" db="EMBL/GenBank/DDBJ databases">
        <title>Genome sequence of Azospirillum sp. ATCC 49961.</title>
        <authorList>
            <person name="Sant'Anna F.H."/>
            <person name="Baldani J.I."/>
            <person name="Zilli J.E."/>
            <person name="Reis V.M."/>
            <person name="Hartmann A."/>
            <person name="Cruz L."/>
            <person name="de Souza E.M."/>
            <person name="de Oliveira Pedrosa F."/>
            <person name="Passaglia L.M.P."/>
        </authorList>
    </citation>
    <scope>NUCLEOTIDE SEQUENCE [LARGE SCALE GENOMIC DNA]</scope>
    <source>
        <strain evidence="2 3">ATCC 49961</strain>
    </source>
</reference>
<protein>
    <submittedName>
        <fullName evidence="2">Uncharacterized protein</fullName>
    </submittedName>
</protein>
<feature type="compositionally biased region" description="Basic and acidic residues" evidence="1">
    <location>
        <begin position="103"/>
        <end position="112"/>
    </location>
</feature>
<dbReference type="AlphaFoldDB" id="A0A9W7KR58"/>
<comment type="caution">
    <text evidence="2">The sequence shown here is derived from an EMBL/GenBank/DDBJ whole genome shotgun (WGS) entry which is preliminary data.</text>
</comment>
<gene>
    <name evidence="2" type="ORF">DS843_21170</name>
</gene>
<name>A0A9W7KR58_9PROT</name>
<evidence type="ECO:0000256" key="1">
    <source>
        <dbReference type="SAM" id="MobiDB-lite"/>
    </source>
</evidence>
<organism evidence="2 3">
    <name type="scientific">Roseomonas genomospecies 6</name>
    <dbReference type="NCBI Taxonomy" id="214106"/>
    <lineage>
        <taxon>Bacteria</taxon>
        <taxon>Pseudomonadati</taxon>
        <taxon>Pseudomonadota</taxon>
        <taxon>Alphaproteobacteria</taxon>
        <taxon>Acetobacterales</taxon>
        <taxon>Roseomonadaceae</taxon>
        <taxon>Roseomonas</taxon>
    </lineage>
</organism>
<accession>A0A9W7KR58</accession>
<feature type="compositionally biased region" description="Basic residues" evidence="1">
    <location>
        <begin position="113"/>
        <end position="134"/>
    </location>
</feature>
<evidence type="ECO:0000313" key="3">
    <source>
        <dbReference type="Proteomes" id="UP000480854"/>
    </source>
</evidence>
<dbReference type="Proteomes" id="UP000480854">
    <property type="component" value="Unassembled WGS sequence"/>
</dbReference>
<evidence type="ECO:0000313" key="2">
    <source>
        <dbReference type="EMBL" id="KAA0678096.1"/>
    </source>
</evidence>